<name>A0A9Q1HDD1_HOLLE</name>
<reference evidence="12" key="1">
    <citation type="submission" date="2021-10" db="EMBL/GenBank/DDBJ databases">
        <title>Tropical sea cucumber genome reveals ecological adaptation and Cuvierian tubules defense mechanism.</title>
        <authorList>
            <person name="Chen T."/>
        </authorList>
    </citation>
    <scope>NUCLEOTIDE SEQUENCE</scope>
    <source>
        <strain evidence="12">Nanhai2018</strain>
        <tissue evidence="12">Muscle</tissue>
    </source>
</reference>
<dbReference type="InterPro" id="IPR013098">
    <property type="entry name" value="Ig_I-set"/>
</dbReference>
<dbReference type="InterPro" id="IPR001254">
    <property type="entry name" value="Trypsin_dom"/>
</dbReference>
<dbReference type="GO" id="GO:0004252">
    <property type="term" value="F:serine-type endopeptidase activity"/>
    <property type="evidence" value="ECO:0007669"/>
    <property type="project" value="InterPro"/>
</dbReference>
<dbReference type="AlphaFoldDB" id="A0A9Q1HDD1"/>
<dbReference type="Pfam" id="PF07679">
    <property type="entry name" value="I-set"/>
    <property type="match status" value="1"/>
</dbReference>
<dbReference type="PROSITE" id="PS00134">
    <property type="entry name" value="TRYPSIN_HIS"/>
    <property type="match status" value="1"/>
</dbReference>
<evidence type="ECO:0000256" key="1">
    <source>
        <dbReference type="ARBA" id="ARBA00004613"/>
    </source>
</evidence>
<dbReference type="InterPro" id="IPR009003">
    <property type="entry name" value="Peptidase_S1_PA"/>
</dbReference>
<dbReference type="SUPFAM" id="SSF48726">
    <property type="entry name" value="Immunoglobulin"/>
    <property type="match status" value="1"/>
</dbReference>
<dbReference type="GO" id="GO:0006508">
    <property type="term" value="P:proteolysis"/>
    <property type="evidence" value="ECO:0007669"/>
    <property type="project" value="UniProtKB-KW"/>
</dbReference>
<dbReference type="Gene3D" id="2.40.10.10">
    <property type="entry name" value="Trypsin-like serine proteases"/>
    <property type="match status" value="2"/>
</dbReference>
<evidence type="ECO:0000256" key="8">
    <source>
        <dbReference type="RuleBase" id="RU363034"/>
    </source>
</evidence>
<evidence type="ECO:0000256" key="4">
    <source>
        <dbReference type="ARBA" id="ARBA00022729"/>
    </source>
</evidence>
<dbReference type="EMBL" id="JAIZAY010000005">
    <property type="protein sequence ID" value="KAJ8041895.1"/>
    <property type="molecule type" value="Genomic_DNA"/>
</dbReference>
<keyword evidence="7" id="KW-1015">Disulfide bond</keyword>
<dbReference type="SUPFAM" id="SSF50494">
    <property type="entry name" value="Trypsin-like serine proteases"/>
    <property type="match status" value="1"/>
</dbReference>
<dbReference type="InterPro" id="IPR001314">
    <property type="entry name" value="Peptidase_S1A"/>
</dbReference>
<dbReference type="GO" id="GO:0005615">
    <property type="term" value="C:extracellular space"/>
    <property type="evidence" value="ECO:0007669"/>
    <property type="project" value="TreeGrafter"/>
</dbReference>
<evidence type="ECO:0000259" key="11">
    <source>
        <dbReference type="PROSITE" id="PS50835"/>
    </source>
</evidence>
<dbReference type="Proteomes" id="UP001152320">
    <property type="component" value="Chromosome 5"/>
</dbReference>
<dbReference type="Gene3D" id="2.60.40.10">
    <property type="entry name" value="Immunoglobulins"/>
    <property type="match status" value="1"/>
</dbReference>
<evidence type="ECO:0000256" key="6">
    <source>
        <dbReference type="ARBA" id="ARBA00022825"/>
    </source>
</evidence>
<dbReference type="InterPro" id="IPR033116">
    <property type="entry name" value="TRYPSIN_SER"/>
</dbReference>
<gene>
    <name evidence="12" type="ORF">HOLleu_12821</name>
</gene>
<dbReference type="PROSITE" id="PS00135">
    <property type="entry name" value="TRYPSIN_SER"/>
    <property type="match status" value="1"/>
</dbReference>
<keyword evidence="6 8" id="KW-0720">Serine protease</keyword>
<evidence type="ECO:0000256" key="2">
    <source>
        <dbReference type="ARBA" id="ARBA00022525"/>
    </source>
</evidence>
<accession>A0A9Q1HDD1</accession>
<dbReference type="FunFam" id="2.40.10.10:FF:000120">
    <property type="entry name" value="Putative serine protease"/>
    <property type="match status" value="1"/>
</dbReference>
<organism evidence="12 13">
    <name type="scientific">Holothuria leucospilota</name>
    <name type="common">Black long sea cucumber</name>
    <name type="synonym">Mertensiothuria leucospilota</name>
    <dbReference type="NCBI Taxonomy" id="206669"/>
    <lineage>
        <taxon>Eukaryota</taxon>
        <taxon>Metazoa</taxon>
        <taxon>Echinodermata</taxon>
        <taxon>Eleutherozoa</taxon>
        <taxon>Echinozoa</taxon>
        <taxon>Holothuroidea</taxon>
        <taxon>Aspidochirotacea</taxon>
        <taxon>Aspidochirotida</taxon>
        <taxon>Holothuriidae</taxon>
        <taxon>Holothuria</taxon>
    </lineage>
</organism>
<dbReference type="PANTHER" id="PTHR24264:SF65">
    <property type="entry name" value="SRCR DOMAIN-CONTAINING PROTEIN"/>
    <property type="match status" value="1"/>
</dbReference>
<dbReference type="InterPro" id="IPR043504">
    <property type="entry name" value="Peptidase_S1_PA_chymotrypsin"/>
</dbReference>
<evidence type="ECO:0000259" key="10">
    <source>
        <dbReference type="PROSITE" id="PS50240"/>
    </source>
</evidence>
<keyword evidence="5 8" id="KW-0378">Hydrolase</keyword>
<dbReference type="CDD" id="cd00190">
    <property type="entry name" value="Tryp_SPc"/>
    <property type="match status" value="1"/>
</dbReference>
<evidence type="ECO:0000256" key="9">
    <source>
        <dbReference type="SAM" id="SignalP"/>
    </source>
</evidence>
<dbReference type="SMART" id="SM00408">
    <property type="entry name" value="IGc2"/>
    <property type="match status" value="1"/>
</dbReference>
<dbReference type="InterPro" id="IPR003598">
    <property type="entry name" value="Ig_sub2"/>
</dbReference>
<evidence type="ECO:0000256" key="5">
    <source>
        <dbReference type="ARBA" id="ARBA00022801"/>
    </source>
</evidence>
<keyword evidence="2" id="KW-0964">Secreted</keyword>
<dbReference type="InterPro" id="IPR036179">
    <property type="entry name" value="Ig-like_dom_sf"/>
</dbReference>
<dbReference type="InterPro" id="IPR050127">
    <property type="entry name" value="Serine_Proteases_S1"/>
</dbReference>
<evidence type="ECO:0000256" key="3">
    <source>
        <dbReference type="ARBA" id="ARBA00022670"/>
    </source>
</evidence>
<dbReference type="Pfam" id="PF00089">
    <property type="entry name" value="Trypsin"/>
    <property type="match status" value="1"/>
</dbReference>
<dbReference type="InterPro" id="IPR003599">
    <property type="entry name" value="Ig_sub"/>
</dbReference>
<comment type="subcellular location">
    <subcellularLocation>
        <location evidence="1">Secreted</location>
    </subcellularLocation>
</comment>
<dbReference type="InterPro" id="IPR007110">
    <property type="entry name" value="Ig-like_dom"/>
</dbReference>
<feature type="domain" description="Ig-like" evidence="11">
    <location>
        <begin position="169"/>
        <end position="271"/>
    </location>
</feature>
<feature type="domain" description="Peptidase S1" evidence="10">
    <location>
        <begin position="290"/>
        <end position="546"/>
    </location>
</feature>
<keyword evidence="13" id="KW-1185">Reference proteome</keyword>
<sequence>MTEMAAYVHLVVSGKWKTALLVLTLLANACGMKEMEGFWSDTFWTKDPAEDTTMNVKTQDETSMPFTTESATGFWSDTFWTKDPAEDTTMNVKTQDETSMPFTTESATGFWSDTFWTKDPAEDTTMNVKTQDETSMPFTTESATVVCSSMPMTQDTTVDVTTEDETKMPFTTLTQSETKSAITTVHIFGTQPADASVLIGEDHALTCSIRNPKLTVRWLKDGSPVEYNNRVLKLTDKIIVHSVVDSDAGVYTCIASDIRGNQVASISAQVTVLQHGLNGEECGTVTSPEVLNGTEEIASSIGSKVGRENAVKGSAPWMARLYVRGRGHICGGSLIDRQWVVTAAHCFHQTDPPAKKDLSIRLGDHDVIDKETSEMLMRVEEIYEHEKFDPVTYDNDIALVKLGNPITAYNNYIRPICVTNRVKGRRLMTVGTIGRVNGWGRVIELGLAPQFLTKANIPLVSFLTCKRHFRQSLTTFTRNMFCAGHLHGGADACQGDSGGPYSVKGKRGKWYLTGIVSWGEGCGQPGEYGVYTRYSKYHDWIKKKMNMSRMNTLNSNRRK</sequence>
<proteinExistence type="predicted"/>
<dbReference type="PANTHER" id="PTHR24264">
    <property type="entry name" value="TRYPSIN-RELATED"/>
    <property type="match status" value="1"/>
</dbReference>
<feature type="chain" id="PRO_5040115621" evidence="9">
    <location>
        <begin position="32"/>
        <end position="559"/>
    </location>
</feature>
<evidence type="ECO:0000256" key="7">
    <source>
        <dbReference type="ARBA" id="ARBA00023157"/>
    </source>
</evidence>
<dbReference type="InterPro" id="IPR013783">
    <property type="entry name" value="Ig-like_fold"/>
</dbReference>
<dbReference type="PROSITE" id="PS50835">
    <property type="entry name" value="IG_LIKE"/>
    <property type="match status" value="1"/>
</dbReference>
<evidence type="ECO:0000313" key="12">
    <source>
        <dbReference type="EMBL" id="KAJ8041895.1"/>
    </source>
</evidence>
<dbReference type="PROSITE" id="PS50240">
    <property type="entry name" value="TRYPSIN_DOM"/>
    <property type="match status" value="1"/>
</dbReference>
<comment type="caution">
    <text evidence="12">The sequence shown here is derived from an EMBL/GenBank/DDBJ whole genome shotgun (WGS) entry which is preliminary data.</text>
</comment>
<evidence type="ECO:0000313" key="13">
    <source>
        <dbReference type="Proteomes" id="UP001152320"/>
    </source>
</evidence>
<dbReference type="SMART" id="SM00409">
    <property type="entry name" value="IG"/>
    <property type="match status" value="1"/>
</dbReference>
<keyword evidence="3 8" id="KW-0645">Protease</keyword>
<feature type="signal peptide" evidence="9">
    <location>
        <begin position="1"/>
        <end position="31"/>
    </location>
</feature>
<protein>
    <submittedName>
        <fullName evidence="12">Coagulation factor VII</fullName>
    </submittedName>
</protein>
<keyword evidence="4 9" id="KW-0732">Signal</keyword>
<dbReference type="InterPro" id="IPR018114">
    <property type="entry name" value="TRYPSIN_HIS"/>
</dbReference>
<dbReference type="PRINTS" id="PR00722">
    <property type="entry name" value="CHYMOTRYPSIN"/>
</dbReference>
<dbReference type="SMART" id="SM00020">
    <property type="entry name" value="Tryp_SPc"/>
    <property type="match status" value="1"/>
</dbReference>
<dbReference type="OrthoDB" id="10051896at2759"/>